<reference evidence="1" key="1">
    <citation type="submission" date="2022-06" db="EMBL/GenBank/DDBJ databases">
        <title>Aquibacillus sp. a new bacterium isolated from soil saline samples.</title>
        <authorList>
            <person name="Galisteo C."/>
            <person name="De La Haba R."/>
            <person name="Sanchez-Porro C."/>
            <person name="Ventosa A."/>
        </authorList>
    </citation>
    <scope>NUCLEOTIDE SEQUENCE</scope>
    <source>
        <strain evidence="1">JCM 12387</strain>
    </source>
</reference>
<dbReference type="InterPro" id="IPR021617">
    <property type="entry name" value="DUF3231"/>
</dbReference>
<dbReference type="Gene3D" id="1.20.1260.10">
    <property type="match status" value="2"/>
</dbReference>
<organism evidence="1 2">
    <name type="scientific">Aquibacillus koreensis</name>
    <dbReference type="NCBI Taxonomy" id="279446"/>
    <lineage>
        <taxon>Bacteria</taxon>
        <taxon>Bacillati</taxon>
        <taxon>Bacillota</taxon>
        <taxon>Bacilli</taxon>
        <taxon>Bacillales</taxon>
        <taxon>Bacillaceae</taxon>
        <taxon>Aquibacillus</taxon>
    </lineage>
</organism>
<dbReference type="Pfam" id="PF11553">
    <property type="entry name" value="DUF3231"/>
    <property type="match status" value="2"/>
</dbReference>
<protein>
    <submittedName>
        <fullName evidence="1">DUF3231 family protein</fullName>
    </submittedName>
</protein>
<dbReference type="AlphaFoldDB" id="A0A9X3WNZ6"/>
<sequence>MDHNPNLASSELGSIWGSYMAESLNICLMKHFIANVEDPDIKEIVQFSKALSEGHLKSVTSIFQQEGIPIPQGYTDADVNEEAPRLFSDTYYLRFLQFMARTGASINGMALGTSYREDTLAYYRAAINESTELYNRVINLMKVKGILVRTPYMNYPTKVEFIEDDSFLSGILTTNKRSLLAIEINHLSNNIEANAIGRTLMDALTQVTASNKVKQHLQDGYKLATDVIKTLQNTLDKNHTYSPFPSDSTITDSKVAPFSDKIMMGLSSILSTISMGMLGQGLAASMRTDLIASYTQLIAKVGKYASTGAKIAIGEGWMEKPPQTTDRNKLQK</sequence>
<accession>A0A9X3WNZ6</accession>
<keyword evidence="2" id="KW-1185">Reference proteome</keyword>
<evidence type="ECO:0000313" key="1">
    <source>
        <dbReference type="EMBL" id="MDC3421671.1"/>
    </source>
</evidence>
<dbReference type="RefSeq" id="WP_259865918.1">
    <property type="nucleotide sequence ID" value="NZ_JAMQJZ010000013.1"/>
</dbReference>
<dbReference type="EMBL" id="JAMQJZ010000013">
    <property type="protein sequence ID" value="MDC3421671.1"/>
    <property type="molecule type" value="Genomic_DNA"/>
</dbReference>
<comment type="caution">
    <text evidence="1">The sequence shown here is derived from an EMBL/GenBank/DDBJ whole genome shotgun (WGS) entry which is preliminary data.</text>
</comment>
<proteinExistence type="predicted"/>
<dbReference type="Proteomes" id="UP001145072">
    <property type="component" value="Unassembled WGS sequence"/>
</dbReference>
<dbReference type="InterPro" id="IPR012347">
    <property type="entry name" value="Ferritin-like"/>
</dbReference>
<gene>
    <name evidence="1" type="ORF">NC661_14960</name>
</gene>
<evidence type="ECO:0000313" key="2">
    <source>
        <dbReference type="Proteomes" id="UP001145072"/>
    </source>
</evidence>
<name>A0A9X3WNZ6_9BACI</name>